<dbReference type="Pfam" id="PF01447">
    <property type="entry name" value="Peptidase_M4"/>
    <property type="match status" value="1"/>
</dbReference>
<dbReference type="Proteomes" id="UP000199700">
    <property type="component" value="Chromosome"/>
</dbReference>
<organism evidence="12 13">
    <name type="scientific">Brevibacterium sandarakinum</name>
    <dbReference type="NCBI Taxonomy" id="629680"/>
    <lineage>
        <taxon>Bacteria</taxon>
        <taxon>Bacillati</taxon>
        <taxon>Actinomycetota</taxon>
        <taxon>Actinomycetes</taxon>
        <taxon>Micrococcales</taxon>
        <taxon>Brevibacteriaceae</taxon>
        <taxon>Brevibacterium</taxon>
    </lineage>
</organism>
<dbReference type="GO" id="GO:0006508">
    <property type="term" value="P:proteolysis"/>
    <property type="evidence" value="ECO:0007669"/>
    <property type="project" value="UniProtKB-KW"/>
</dbReference>
<dbReference type="Gene3D" id="3.10.170.10">
    <property type="match status" value="1"/>
</dbReference>
<sequence length="378" mass="39556">MTCLHVVPPYLLDSLAERGGERFPRAARAARSARMSDESSRSLRAEGLRYTPLGRAADGSGESPAGSPSAKRSVAAHASAGVDRLIHDAQGTETLPGVLVRSEGEEPVSDEAVNEAYDGLGASYSLFAEAFERKSLDGNGMPLIASVHYGQDYDNAFFDGRLMVFGDGDGEVFTGFTGSLSIIGHELSHGVISHTADLEYFGQPGALNEHCADVFGALTEQHDSGQDAGDATWLIGAGIFTPEVTGQALRSMLAPGTAYDDDVLGQDPQPDHMDDFVTTDSDNGGVHLNSGIPNRAFALAATRLGGQAWETVGQVWYAVLTGSDITTRTDFAGFAALTIAEAVAAFGEGSDVHDALVQSWDAVGVTRGAGRGNVGSSW</sequence>
<dbReference type="RefSeq" id="WP_092106140.1">
    <property type="nucleotide sequence ID" value="NZ_LT629739.1"/>
</dbReference>
<keyword evidence="4 8" id="KW-0378">Hydrolase</keyword>
<dbReference type="InterPro" id="IPR023612">
    <property type="entry name" value="Peptidase_M4"/>
</dbReference>
<dbReference type="EC" id="3.4.24.-" evidence="8"/>
<evidence type="ECO:0000313" key="12">
    <source>
        <dbReference type="EMBL" id="SDS69324.1"/>
    </source>
</evidence>
<dbReference type="AlphaFoldDB" id="A0A1H1UA13"/>
<evidence type="ECO:0000256" key="3">
    <source>
        <dbReference type="ARBA" id="ARBA00022723"/>
    </source>
</evidence>
<feature type="domain" description="Peptidase M4" evidence="10">
    <location>
        <begin position="110"/>
        <end position="192"/>
    </location>
</feature>
<dbReference type="InterPro" id="IPR001570">
    <property type="entry name" value="Peptidase_M4_C_domain"/>
</dbReference>
<evidence type="ECO:0000259" key="11">
    <source>
        <dbReference type="Pfam" id="PF02868"/>
    </source>
</evidence>
<dbReference type="GO" id="GO:0046872">
    <property type="term" value="F:metal ion binding"/>
    <property type="evidence" value="ECO:0007669"/>
    <property type="project" value="UniProtKB-UniRule"/>
</dbReference>
<dbReference type="CDD" id="cd09597">
    <property type="entry name" value="M4_TLP"/>
    <property type="match status" value="1"/>
</dbReference>
<proteinExistence type="inferred from homology"/>
<dbReference type="OrthoDB" id="291295at2"/>
<feature type="domain" description="Peptidase M4 C-terminal" evidence="11">
    <location>
        <begin position="196"/>
        <end position="365"/>
    </location>
</feature>
<evidence type="ECO:0000256" key="7">
    <source>
        <dbReference type="PIRSR" id="PIRSR623612-1"/>
    </source>
</evidence>
<comment type="function">
    <text evidence="8">Extracellular zinc metalloprotease.</text>
</comment>
<evidence type="ECO:0000256" key="9">
    <source>
        <dbReference type="SAM" id="MobiDB-lite"/>
    </source>
</evidence>
<keyword evidence="2 8" id="KW-0645">Protease</keyword>
<dbReference type="PANTHER" id="PTHR43579">
    <property type="match status" value="1"/>
</dbReference>
<dbReference type="InterPro" id="IPR013856">
    <property type="entry name" value="Peptidase_M4_domain"/>
</dbReference>
<dbReference type="InterPro" id="IPR027268">
    <property type="entry name" value="Peptidase_M4/M1_CTD_sf"/>
</dbReference>
<comment type="cofactor">
    <cofactor evidence="8">
        <name>Zn(2+)</name>
        <dbReference type="ChEBI" id="CHEBI:29105"/>
    </cofactor>
</comment>
<feature type="active site" evidence="7">
    <location>
        <position position="186"/>
    </location>
</feature>
<feature type="active site" description="Proton donor" evidence="7">
    <location>
        <position position="287"/>
    </location>
</feature>
<feature type="compositionally biased region" description="Basic and acidic residues" evidence="9">
    <location>
        <begin position="34"/>
        <end position="47"/>
    </location>
</feature>
<keyword evidence="6 8" id="KW-0482">Metalloprotease</keyword>
<keyword evidence="8" id="KW-0964">Secreted</keyword>
<dbReference type="Gene3D" id="1.10.390.10">
    <property type="entry name" value="Neutral Protease Domain 2"/>
    <property type="match status" value="1"/>
</dbReference>
<evidence type="ECO:0000256" key="8">
    <source>
        <dbReference type="RuleBase" id="RU366073"/>
    </source>
</evidence>
<comment type="subcellular location">
    <subcellularLocation>
        <location evidence="8">Secreted</location>
    </subcellularLocation>
</comment>
<feature type="compositionally biased region" description="Low complexity" evidence="9">
    <location>
        <begin position="56"/>
        <end position="70"/>
    </location>
</feature>
<keyword evidence="3" id="KW-0479">Metal-binding</keyword>
<dbReference type="GO" id="GO:0005576">
    <property type="term" value="C:extracellular region"/>
    <property type="evidence" value="ECO:0007669"/>
    <property type="project" value="UniProtKB-SubCell"/>
</dbReference>
<dbReference type="PRINTS" id="PR00730">
    <property type="entry name" value="THERMOLYSIN"/>
</dbReference>
<evidence type="ECO:0000259" key="10">
    <source>
        <dbReference type="Pfam" id="PF01447"/>
    </source>
</evidence>
<protein>
    <recommendedName>
        <fullName evidence="8">Neutral metalloproteinase</fullName>
        <ecNumber evidence="8">3.4.24.-</ecNumber>
    </recommendedName>
</protein>
<evidence type="ECO:0000256" key="4">
    <source>
        <dbReference type="ARBA" id="ARBA00022801"/>
    </source>
</evidence>
<name>A0A1H1UA13_BRESA</name>
<evidence type="ECO:0000256" key="6">
    <source>
        <dbReference type="ARBA" id="ARBA00023049"/>
    </source>
</evidence>
<evidence type="ECO:0000256" key="5">
    <source>
        <dbReference type="ARBA" id="ARBA00022833"/>
    </source>
</evidence>
<reference evidence="12" key="1">
    <citation type="submission" date="2016-10" db="EMBL/GenBank/DDBJ databases">
        <authorList>
            <person name="Varghese N."/>
            <person name="Submissions S."/>
        </authorList>
    </citation>
    <scope>NUCLEOTIDE SEQUENCE [LARGE SCALE GENOMIC DNA]</scope>
    <source>
        <strain evidence="12">DSM 22082</strain>
    </source>
</reference>
<keyword evidence="13" id="KW-1185">Reference proteome</keyword>
<dbReference type="Pfam" id="PF02868">
    <property type="entry name" value="Peptidase_M4_C"/>
    <property type="match status" value="1"/>
</dbReference>
<dbReference type="STRING" id="629680.SAMN04489751_2613"/>
<dbReference type="PANTHER" id="PTHR43579:SF1">
    <property type="entry name" value="NEUTRAL METALLOPROTEINASE"/>
    <property type="match status" value="1"/>
</dbReference>
<evidence type="ECO:0000256" key="2">
    <source>
        <dbReference type="ARBA" id="ARBA00022670"/>
    </source>
</evidence>
<comment type="similarity">
    <text evidence="1 8">Belongs to the peptidase M4 family.</text>
</comment>
<dbReference type="GO" id="GO:0004222">
    <property type="term" value="F:metalloendopeptidase activity"/>
    <property type="evidence" value="ECO:0007669"/>
    <property type="project" value="UniProtKB-UniRule"/>
</dbReference>
<dbReference type="InterPro" id="IPR052759">
    <property type="entry name" value="Metalloprotease_M4"/>
</dbReference>
<evidence type="ECO:0000256" key="1">
    <source>
        <dbReference type="ARBA" id="ARBA00009388"/>
    </source>
</evidence>
<dbReference type="SUPFAM" id="SSF55486">
    <property type="entry name" value="Metalloproteases ('zincins'), catalytic domain"/>
    <property type="match status" value="1"/>
</dbReference>
<accession>A0A1H1UA13</accession>
<evidence type="ECO:0000313" key="13">
    <source>
        <dbReference type="Proteomes" id="UP000199700"/>
    </source>
</evidence>
<keyword evidence="5 8" id="KW-0862">Zinc</keyword>
<feature type="region of interest" description="Disordered" evidence="9">
    <location>
        <begin position="27"/>
        <end position="74"/>
    </location>
</feature>
<gene>
    <name evidence="12" type="ORF">SAMN04489751_2613</name>
</gene>
<dbReference type="EMBL" id="LT629739">
    <property type="protein sequence ID" value="SDS69324.1"/>
    <property type="molecule type" value="Genomic_DNA"/>
</dbReference>